<reference evidence="1" key="1">
    <citation type="journal article" date="2020" name="Nature">
        <title>Giant virus diversity and host interactions through global metagenomics.</title>
        <authorList>
            <person name="Schulz F."/>
            <person name="Roux S."/>
            <person name="Paez-Espino D."/>
            <person name="Jungbluth S."/>
            <person name="Walsh D.A."/>
            <person name="Denef V.J."/>
            <person name="McMahon K.D."/>
            <person name="Konstantinidis K.T."/>
            <person name="Eloe-Fadrosh E.A."/>
            <person name="Kyrpides N.C."/>
            <person name="Woyke T."/>
        </authorList>
    </citation>
    <scope>NUCLEOTIDE SEQUENCE</scope>
    <source>
        <strain evidence="1">GVMAG-M-3300009187-29</strain>
    </source>
</reference>
<name>A0A6C0B2G3_9ZZZZ</name>
<sequence>MSVLRQVAVHNFSLAAGLPQEMADEILGFCFYDTITALHRAVHRANMAEVVERFTGAWISRTNTPLIYFLSLSCFERGLFKKQCLLLIILLLLQQLKPI</sequence>
<accession>A0A6C0B2G3</accession>
<dbReference type="AlphaFoldDB" id="A0A6C0B2G3"/>
<dbReference type="EMBL" id="MN739052">
    <property type="protein sequence ID" value="QHS86230.1"/>
    <property type="molecule type" value="Genomic_DNA"/>
</dbReference>
<proteinExistence type="predicted"/>
<evidence type="ECO:0000313" key="1">
    <source>
        <dbReference type="EMBL" id="QHS86230.1"/>
    </source>
</evidence>
<organism evidence="1">
    <name type="scientific">viral metagenome</name>
    <dbReference type="NCBI Taxonomy" id="1070528"/>
    <lineage>
        <taxon>unclassified sequences</taxon>
        <taxon>metagenomes</taxon>
        <taxon>organismal metagenomes</taxon>
    </lineage>
</organism>
<protein>
    <submittedName>
        <fullName evidence="1">Uncharacterized protein</fullName>
    </submittedName>
</protein>